<reference evidence="1" key="1">
    <citation type="submission" date="2022-02" db="EMBL/GenBank/DDBJ databases">
        <title>The genetically variable rfb locus in Leptospira is a mobile cassette and a molecular signature of serovar identity.</title>
        <authorList>
            <person name="Nieves C."/>
            <person name="Vincent A.T."/>
            <person name="Zarantonelli L."/>
            <person name="Picardeau M."/>
            <person name="Veyrier F.J."/>
            <person name="Buschiazzo A."/>
        </authorList>
    </citation>
    <scope>NUCLEOTIDE SEQUENCE</scope>
    <source>
        <strain evidence="1">IP1512017</strain>
    </source>
</reference>
<gene>
    <name evidence="1" type="ORF">MAL03_14710</name>
</gene>
<dbReference type="AlphaFoldDB" id="A0AAE9K7G6"/>
<sequence length="113" mass="13121">MKFFKIVFFVFITLTTIHCYNTTLQIHDSQYFTTAESEPEQTYKQGGYLLGLINSFDTPEIQCSEGKPEILILRNFWDNVIHWTIGGIYTQRTVQIFCKKETVNENTNQEGPG</sequence>
<evidence type="ECO:0000313" key="2">
    <source>
        <dbReference type="Proteomes" id="UP000829829"/>
    </source>
</evidence>
<dbReference type="NCBIfam" id="NF047453">
    <property type="entry name" value="PerABupregLA3781"/>
    <property type="match status" value="1"/>
</dbReference>
<evidence type="ECO:0000313" key="1">
    <source>
        <dbReference type="EMBL" id="UOG56085.1"/>
    </source>
</evidence>
<name>A0AAE9K7G6_9LEPT</name>
<proteinExistence type="predicted"/>
<accession>A0AAE9K7G6</accession>
<dbReference type="NCBIfam" id="NF047524">
    <property type="entry name" value="LIC_10461_domain"/>
    <property type="match status" value="1"/>
</dbReference>
<protein>
    <submittedName>
        <fullName evidence="1">Uncharacterized protein</fullName>
    </submittedName>
</protein>
<dbReference type="EMBL" id="CP091957">
    <property type="protein sequence ID" value="UOG56085.1"/>
    <property type="molecule type" value="Genomic_DNA"/>
</dbReference>
<organism evidence="1 2">
    <name type="scientific">Leptospira noguchii</name>
    <dbReference type="NCBI Taxonomy" id="28182"/>
    <lineage>
        <taxon>Bacteria</taxon>
        <taxon>Pseudomonadati</taxon>
        <taxon>Spirochaetota</taxon>
        <taxon>Spirochaetia</taxon>
        <taxon>Leptospirales</taxon>
        <taxon>Leptospiraceae</taxon>
        <taxon>Leptospira</taxon>
    </lineage>
</organism>
<dbReference type="Proteomes" id="UP000829829">
    <property type="component" value="Chromosome 1"/>
</dbReference>
<dbReference type="RefSeq" id="WP_004426542.1">
    <property type="nucleotide sequence ID" value="NZ_CP091936.1"/>
</dbReference>